<evidence type="ECO:0000313" key="1">
    <source>
        <dbReference type="EMBL" id="QJA57712.1"/>
    </source>
</evidence>
<protein>
    <submittedName>
        <fullName evidence="1">Uncharacterized protein</fullName>
    </submittedName>
</protein>
<dbReference type="EMBL" id="MT141288">
    <property type="protein sequence ID" value="QJA57712.1"/>
    <property type="molecule type" value="Genomic_DNA"/>
</dbReference>
<gene>
    <name evidence="2" type="ORF">MM415A01560_0004</name>
    <name evidence="1" type="ORF">MM415B01579_0010</name>
</gene>
<dbReference type="AlphaFoldDB" id="A0A6M3IML9"/>
<dbReference type="EMBL" id="MT142211">
    <property type="protein sequence ID" value="QJA76203.1"/>
    <property type="molecule type" value="Genomic_DNA"/>
</dbReference>
<organism evidence="1">
    <name type="scientific">viral metagenome</name>
    <dbReference type="NCBI Taxonomy" id="1070528"/>
    <lineage>
        <taxon>unclassified sequences</taxon>
        <taxon>metagenomes</taxon>
        <taxon>organismal metagenomes</taxon>
    </lineage>
</organism>
<evidence type="ECO:0000313" key="2">
    <source>
        <dbReference type="EMBL" id="QJA76203.1"/>
    </source>
</evidence>
<accession>A0A6M3IML9</accession>
<reference evidence="1" key="1">
    <citation type="submission" date="2020-03" db="EMBL/GenBank/DDBJ databases">
        <title>The deep terrestrial virosphere.</title>
        <authorList>
            <person name="Holmfeldt K."/>
            <person name="Nilsson E."/>
            <person name="Simone D."/>
            <person name="Lopez-Fernandez M."/>
            <person name="Wu X."/>
            <person name="de Brujin I."/>
            <person name="Lundin D."/>
            <person name="Andersson A."/>
            <person name="Bertilsson S."/>
            <person name="Dopson M."/>
        </authorList>
    </citation>
    <scope>NUCLEOTIDE SEQUENCE</scope>
    <source>
        <strain evidence="2">MM415A01560</strain>
        <strain evidence="1">MM415B01579</strain>
    </source>
</reference>
<sequence length="67" mass="7947">MVYIEEKYCGVCYKTTIHGNGKCSECAERKHKDQYASIRTWNAMDLFDKLNDLRERVEDLERGEPRC</sequence>
<proteinExistence type="predicted"/>
<name>A0A6M3IML9_9ZZZZ</name>